<accession>A0A381WH82</accession>
<feature type="transmembrane region" description="Helical" evidence="1">
    <location>
        <begin position="180"/>
        <end position="199"/>
    </location>
</feature>
<keyword evidence="1" id="KW-1133">Transmembrane helix</keyword>
<keyword evidence="1" id="KW-0812">Transmembrane</keyword>
<sequence>MSREKSRDLTRREFDAVIGRATELASSDPDGGEGALTEAELYRIASEVGLTEKHVRQALAEIRSWSDRKHFLDRIFGPPLIRASRIVPATPGELAVSIDDFLVASQLLQPVRRSTSVLQYRPAVDWASKLARAASFSFRKYYIASARSVEVYLEPVESDRTLVELLIDPGTRGDDLARGVSGGLVGGGGVGVLVVWVLTMLMPTGLAVLVGLIVGAGVWSGITYAFGYGHKRKLAEVRSEVEDLLYALEAGLSLEPPPPSWRRWVKRHFHGVARDFIRDDSGLGT</sequence>
<evidence type="ECO:0000256" key="1">
    <source>
        <dbReference type="SAM" id="Phobius"/>
    </source>
</evidence>
<keyword evidence="1" id="KW-0472">Membrane</keyword>
<gene>
    <name evidence="2" type="ORF">METZ01_LOCUS104147</name>
</gene>
<reference evidence="2" key="1">
    <citation type="submission" date="2018-05" db="EMBL/GenBank/DDBJ databases">
        <authorList>
            <person name="Lanie J.A."/>
            <person name="Ng W.-L."/>
            <person name="Kazmierczak K.M."/>
            <person name="Andrzejewski T.M."/>
            <person name="Davidsen T.M."/>
            <person name="Wayne K.J."/>
            <person name="Tettelin H."/>
            <person name="Glass J.I."/>
            <person name="Rusch D."/>
            <person name="Podicherti R."/>
            <person name="Tsui H.-C.T."/>
            <person name="Winkler M.E."/>
        </authorList>
    </citation>
    <scope>NUCLEOTIDE SEQUENCE</scope>
</reference>
<dbReference type="AlphaFoldDB" id="A0A381WH82"/>
<feature type="transmembrane region" description="Helical" evidence="1">
    <location>
        <begin position="205"/>
        <end position="228"/>
    </location>
</feature>
<protein>
    <submittedName>
        <fullName evidence="2">Uncharacterized protein</fullName>
    </submittedName>
</protein>
<dbReference type="EMBL" id="UINC01011654">
    <property type="protein sequence ID" value="SVA51293.1"/>
    <property type="molecule type" value="Genomic_DNA"/>
</dbReference>
<proteinExistence type="predicted"/>
<evidence type="ECO:0000313" key="2">
    <source>
        <dbReference type="EMBL" id="SVA51293.1"/>
    </source>
</evidence>
<name>A0A381WH82_9ZZZZ</name>
<organism evidence="2">
    <name type="scientific">marine metagenome</name>
    <dbReference type="NCBI Taxonomy" id="408172"/>
    <lineage>
        <taxon>unclassified sequences</taxon>
        <taxon>metagenomes</taxon>
        <taxon>ecological metagenomes</taxon>
    </lineage>
</organism>